<organism evidence="3 4">
    <name type="scientific">Coilia grayii</name>
    <name type="common">Gray's grenadier anchovy</name>
    <dbReference type="NCBI Taxonomy" id="363190"/>
    <lineage>
        <taxon>Eukaryota</taxon>
        <taxon>Metazoa</taxon>
        <taxon>Chordata</taxon>
        <taxon>Craniata</taxon>
        <taxon>Vertebrata</taxon>
        <taxon>Euteleostomi</taxon>
        <taxon>Actinopterygii</taxon>
        <taxon>Neopterygii</taxon>
        <taxon>Teleostei</taxon>
        <taxon>Clupei</taxon>
        <taxon>Clupeiformes</taxon>
        <taxon>Clupeoidei</taxon>
        <taxon>Engraulidae</taxon>
        <taxon>Coilinae</taxon>
        <taxon>Coilia</taxon>
    </lineage>
</organism>
<feature type="compositionally biased region" description="Basic and acidic residues" evidence="1">
    <location>
        <begin position="119"/>
        <end position="132"/>
    </location>
</feature>
<feature type="compositionally biased region" description="Low complexity" evidence="1">
    <location>
        <begin position="145"/>
        <end position="158"/>
    </location>
</feature>
<protein>
    <recommendedName>
        <fullName evidence="5">MARVEL domain-containing protein</fullName>
    </recommendedName>
</protein>
<dbReference type="EMBL" id="JBHFQA010000022">
    <property type="protein sequence ID" value="KAL2079625.1"/>
    <property type="molecule type" value="Genomic_DNA"/>
</dbReference>
<comment type="caution">
    <text evidence="3">The sequence shown here is derived from an EMBL/GenBank/DDBJ whole genome shotgun (WGS) entry which is preliminary data.</text>
</comment>
<evidence type="ECO:0000313" key="4">
    <source>
        <dbReference type="Proteomes" id="UP001591681"/>
    </source>
</evidence>
<dbReference type="PANTHER" id="PTHR33444">
    <property type="entry name" value="SI:DKEY-19B23.12-RELATED"/>
    <property type="match status" value="1"/>
</dbReference>
<reference evidence="3 4" key="1">
    <citation type="submission" date="2024-09" db="EMBL/GenBank/DDBJ databases">
        <title>A chromosome-level genome assembly of Gray's grenadier anchovy, Coilia grayii.</title>
        <authorList>
            <person name="Fu Z."/>
        </authorList>
    </citation>
    <scope>NUCLEOTIDE SEQUENCE [LARGE SCALE GENOMIC DNA]</scope>
    <source>
        <strain evidence="3">G4</strain>
        <tissue evidence="3">Muscle</tissue>
    </source>
</reference>
<keyword evidence="2" id="KW-0472">Membrane</keyword>
<evidence type="ECO:0008006" key="5">
    <source>
        <dbReference type="Google" id="ProtNLM"/>
    </source>
</evidence>
<evidence type="ECO:0000313" key="3">
    <source>
        <dbReference type="EMBL" id="KAL2079625.1"/>
    </source>
</evidence>
<dbReference type="InterPro" id="IPR040350">
    <property type="entry name" value="TMEM272"/>
</dbReference>
<sequence length="172" mass="19712">MHLHDCPKEPMIPIYVIVGSTFFLLLQLIGVCGCALLCRKLLLLIFIFLFIWLITGSVFVYRAFKPNFESRHSPEYCKKILYEAAFWCTNLAWVSMAVFGTVALCRQLYRCVNERGTDNTEARRRPPLKEQEENSPLSDEDKHLPQTTPQNTQPETPELNLDKATVDSDATV</sequence>
<feature type="transmembrane region" description="Helical" evidence="2">
    <location>
        <begin position="84"/>
        <end position="105"/>
    </location>
</feature>
<dbReference type="PANTHER" id="PTHR33444:SF2">
    <property type="entry name" value="MARVEL DOMAIN-CONTAINING PROTEIN"/>
    <property type="match status" value="1"/>
</dbReference>
<name>A0ABD1IXE4_9TELE</name>
<keyword evidence="2" id="KW-1133">Transmembrane helix</keyword>
<proteinExistence type="predicted"/>
<feature type="transmembrane region" description="Helical" evidence="2">
    <location>
        <begin position="12"/>
        <end position="34"/>
    </location>
</feature>
<dbReference type="Proteomes" id="UP001591681">
    <property type="component" value="Unassembled WGS sequence"/>
</dbReference>
<gene>
    <name evidence="3" type="ORF">ACEWY4_025369</name>
</gene>
<evidence type="ECO:0000256" key="2">
    <source>
        <dbReference type="SAM" id="Phobius"/>
    </source>
</evidence>
<evidence type="ECO:0000256" key="1">
    <source>
        <dbReference type="SAM" id="MobiDB-lite"/>
    </source>
</evidence>
<keyword evidence="2" id="KW-0812">Transmembrane</keyword>
<feature type="region of interest" description="Disordered" evidence="1">
    <location>
        <begin position="119"/>
        <end position="172"/>
    </location>
</feature>
<feature type="transmembrane region" description="Helical" evidence="2">
    <location>
        <begin position="41"/>
        <end position="64"/>
    </location>
</feature>
<accession>A0ABD1IXE4</accession>
<dbReference type="AlphaFoldDB" id="A0ABD1IXE4"/>
<keyword evidence="4" id="KW-1185">Reference proteome</keyword>